<name>A0A0A8XQX1_ARUDO</name>
<proteinExistence type="predicted"/>
<accession>A0A0A8XQX1</accession>
<reference evidence="1" key="1">
    <citation type="submission" date="2014-09" db="EMBL/GenBank/DDBJ databases">
        <authorList>
            <person name="Magalhaes I.L.F."/>
            <person name="Oliveira U."/>
            <person name="Santos F.R."/>
            <person name="Vidigal T.H.D.A."/>
            <person name="Brescovit A.D."/>
            <person name="Santos A.J."/>
        </authorList>
    </citation>
    <scope>NUCLEOTIDE SEQUENCE</scope>
    <source>
        <tissue evidence="1">Shoot tissue taken approximately 20 cm above the soil surface</tissue>
    </source>
</reference>
<evidence type="ECO:0000313" key="1">
    <source>
        <dbReference type="EMBL" id="JAD16329.1"/>
    </source>
</evidence>
<reference evidence="1" key="2">
    <citation type="journal article" date="2015" name="Data Brief">
        <title>Shoot transcriptome of the giant reed, Arundo donax.</title>
        <authorList>
            <person name="Barrero R.A."/>
            <person name="Guerrero F.D."/>
            <person name="Moolhuijzen P."/>
            <person name="Goolsby J.A."/>
            <person name="Tidwell J."/>
            <person name="Bellgard S.E."/>
            <person name="Bellgard M.I."/>
        </authorList>
    </citation>
    <scope>NUCLEOTIDE SEQUENCE</scope>
    <source>
        <tissue evidence="1">Shoot tissue taken approximately 20 cm above the soil surface</tissue>
    </source>
</reference>
<dbReference type="EMBL" id="GBRH01281566">
    <property type="protein sequence ID" value="JAD16329.1"/>
    <property type="molecule type" value="Transcribed_RNA"/>
</dbReference>
<organism evidence="1">
    <name type="scientific">Arundo donax</name>
    <name type="common">Giant reed</name>
    <name type="synonym">Donax arundinaceus</name>
    <dbReference type="NCBI Taxonomy" id="35708"/>
    <lineage>
        <taxon>Eukaryota</taxon>
        <taxon>Viridiplantae</taxon>
        <taxon>Streptophyta</taxon>
        <taxon>Embryophyta</taxon>
        <taxon>Tracheophyta</taxon>
        <taxon>Spermatophyta</taxon>
        <taxon>Magnoliopsida</taxon>
        <taxon>Liliopsida</taxon>
        <taxon>Poales</taxon>
        <taxon>Poaceae</taxon>
        <taxon>PACMAD clade</taxon>
        <taxon>Arundinoideae</taxon>
        <taxon>Arundineae</taxon>
        <taxon>Arundo</taxon>
    </lineage>
</organism>
<protein>
    <submittedName>
        <fullName evidence="1">Uncharacterized protein</fullName>
    </submittedName>
</protein>
<sequence length="37" mass="4422">MIICIYYHLAQLQERVSCEQCHCIFHHALFLVENKST</sequence>
<dbReference type="AlphaFoldDB" id="A0A0A8XQX1"/>